<feature type="transmembrane region" description="Helical" evidence="1">
    <location>
        <begin position="85"/>
        <end position="105"/>
    </location>
</feature>
<sequence>MLKIMLFFMLINSWLFSLFTYPIPLGFMIMCQTLFTCIFIRAMTSSSWLTMTMFLIMVGGLMIIFLYMTSISSNNMMKEIKKTKIFFIIILWYPISMMFINFNTLESLSLIDSFNKEFLKMFSSTNYQSSMFLFVYLLVALVSFIKIMNLTKGPMRKKY</sequence>
<gene>
    <name evidence="2" type="primary">nd6</name>
</gene>
<keyword evidence="1" id="KW-1133">Transmembrane helix</keyword>
<proteinExistence type="predicted"/>
<keyword evidence="1" id="KW-0812">Transmembrane</keyword>
<dbReference type="EMBL" id="PP836784">
    <property type="protein sequence ID" value="XCH32313.1"/>
    <property type="molecule type" value="Genomic_DNA"/>
</dbReference>
<reference evidence="2" key="1">
    <citation type="submission" date="2024-05" db="EMBL/GenBank/DDBJ databases">
        <authorList>
            <person name="Zhulidezi Z."/>
        </authorList>
    </citation>
    <scope>NUCLEOTIDE SEQUENCE</scope>
</reference>
<evidence type="ECO:0000313" key="2">
    <source>
        <dbReference type="EMBL" id="XCH32313.1"/>
    </source>
</evidence>
<organism evidence="2">
    <name type="scientific">Colposcenia ignota</name>
    <dbReference type="NCBI Taxonomy" id="3230277"/>
    <lineage>
        <taxon>Eukaryota</taxon>
        <taxon>Metazoa</taxon>
        <taxon>Ecdysozoa</taxon>
        <taxon>Arthropoda</taxon>
        <taxon>Hexapoda</taxon>
        <taxon>Insecta</taxon>
        <taxon>Pterygota</taxon>
        <taxon>Neoptera</taxon>
        <taxon>Paraneoptera</taxon>
        <taxon>Hemiptera</taxon>
        <taxon>Sternorrhyncha</taxon>
        <taxon>Psylloidea</taxon>
        <taxon>Aphalaridae</taxon>
        <taxon>Colposcenia</taxon>
    </lineage>
</organism>
<protein>
    <submittedName>
        <fullName evidence="2">NADH dehydrogenase subunit 6</fullName>
    </submittedName>
</protein>
<dbReference type="AlphaFoldDB" id="A0AAU8G8E9"/>
<keyword evidence="2" id="KW-0496">Mitochondrion</keyword>
<accession>A0AAU8G8E9</accession>
<evidence type="ECO:0000256" key="1">
    <source>
        <dbReference type="SAM" id="Phobius"/>
    </source>
</evidence>
<geneLocation type="mitochondrion" evidence="2"/>
<name>A0AAU8G8E9_9HEMI</name>
<keyword evidence="1" id="KW-0472">Membrane</keyword>
<feature type="transmembrane region" description="Helical" evidence="1">
    <location>
        <begin position="48"/>
        <end position="73"/>
    </location>
</feature>
<feature type="transmembrane region" description="Helical" evidence="1">
    <location>
        <begin position="125"/>
        <end position="148"/>
    </location>
</feature>